<reference evidence="1" key="1">
    <citation type="submission" date="2020-03" db="EMBL/GenBank/DDBJ databases">
        <title>Hybrid Assembly of Korean Phytophthora infestans isolates.</title>
        <authorList>
            <person name="Prokchorchik M."/>
            <person name="Lee Y."/>
            <person name="Seo J."/>
            <person name="Cho J.-H."/>
            <person name="Park Y.-E."/>
            <person name="Jang D.-C."/>
            <person name="Im J.-S."/>
            <person name="Choi J.-G."/>
            <person name="Park H.-J."/>
            <person name="Lee G.-B."/>
            <person name="Lee Y.-G."/>
            <person name="Hong S.-Y."/>
            <person name="Cho K."/>
            <person name="Sohn K.H."/>
        </authorList>
    </citation>
    <scope>NUCLEOTIDE SEQUENCE</scope>
    <source>
        <strain evidence="1">KR_2_A2</strain>
    </source>
</reference>
<comment type="caution">
    <text evidence="1">The sequence shown here is derived from an EMBL/GenBank/DDBJ whole genome shotgun (WGS) entry which is preliminary data.</text>
</comment>
<proteinExistence type="predicted"/>
<dbReference type="Proteomes" id="UP000704712">
    <property type="component" value="Unassembled WGS sequence"/>
</dbReference>
<organism evidence="1 2">
    <name type="scientific">Phytophthora infestans</name>
    <name type="common">Potato late blight agent</name>
    <name type="synonym">Botrytis infestans</name>
    <dbReference type="NCBI Taxonomy" id="4787"/>
    <lineage>
        <taxon>Eukaryota</taxon>
        <taxon>Sar</taxon>
        <taxon>Stramenopiles</taxon>
        <taxon>Oomycota</taxon>
        <taxon>Peronosporomycetes</taxon>
        <taxon>Peronosporales</taxon>
        <taxon>Peronosporaceae</taxon>
        <taxon>Phytophthora</taxon>
    </lineage>
</organism>
<name>A0A8S9UKB0_PHYIN</name>
<dbReference type="EMBL" id="JAACNO010001535">
    <property type="protein sequence ID" value="KAF4139937.1"/>
    <property type="molecule type" value="Genomic_DNA"/>
</dbReference>
<gene>
    <name evidence="1" type="ORF">GN958_ATG10851</name>
</gene>
<protein>
    <submittedName>
        <fullName evidence="1">Uncharacterized protein</fullName>
    </submittedName>
</protein>
<dbReference type="AlphaFoldDB" id="A0A8S9UKB0"/>
<accession>A0A8S9UKB0</accession>
<sequence length="202" mass="21854">MCAESCRNKALRKAPDSVWIQVAHFDGVMAGCLQKALRMLIKSDIIDVEKIIKTPTSQRQCARVEMLELVIAPMNNENDFVGASPDGTVFSTRSLCWSTTIKIIEVERRTSVLGTKIEAGQPAISQGVNTEVVASSLKYGMVDSIMKVSSLGSTVPVACACCGVQRITSSRCRRLRRIDGVIGCVGVHRLVCAIEPNVALVT</sequence>
<evidence type="ECO:0000313" key="1">
    <source>
        <dbReference type="EMBL" id="KAF4139937.1"/>
    </source>
</evidence>
<evidence type="ECO:0000313" key="2">
    <source>
        <dbReference type="Proteomes" id="UP000704712"/>
    </source>
</evidence>